<evidence type="ECO:0000256" key="8">
    <source>
        <dbReference type="ARBA" id="ARBA00051875"/>
    </source>
</evidence>
<keyword evidence="6 10" id="KW-0460">Magnesium</keyword>
<evidence type="ECO:0000256" key="1">
    <source>
        <dbReference type="ARBA" id="ARBA00008023"/>
    </source>
</evidence>
<dbReference type="GO" id="GO:0046872">
    <property type="term" value="F:metal ion binding"/>
    <property type="evidence" value="ECO:0007669"/>
    <property type="project" value="UniProtKB-KW"/>
</dbReference>
<evidence type="ECO:0000313" key="12">
    <source>
        <dbReference type="EMBL" id="PSK97203.1"/>
    </source>
</evidence>
<dbReference type="GO" id="GO:0009146">
    <property type="term" value="P:purine nucleoside triphosphate catabolic process"/>
    <property type="evidence" value="ECO:0007669"/>
    <property type="project" value="UniProtKB-UniRule"/>
</dbReference>
<dbReference type="PANTHER" id="PTHR11067:SF9">
    <property type="entry name" value="INOSINE TRIPHOSPHATE PYROPHOSPHATASE"/>
    <property type="match status" value="1"/>
</dbReference>
<dbReference type="NCBIfam" id="TIGR00042">
    <property type="entry name" value="RdgB/HAM1 family non-canonical purine NTP pyrophosphatase"/>
    <property type="match status" value="1"/>
</dbReference>
<name>A0A2P8DIZ6_9ACTN</name>
<evidence type="ECO:0000256" key="2">
    <source>
        <dbReference type="ARBA" id="ARBA00011738"/>
    </source>
</evidence>
<evidence type="ECO:0000256" key="6">
    <source>
        <dbReference type="ARBA" id="ARBA00022842"/>
    </source>
</evidence>
<feature type="active site" description="Proton acceptor" evidence="10">
    <location>
        <position position="75"/>
    </location>
</feature>
<dbReference type="Gene3D" id="3.90.950.10">
    <property type="match status" value="1"/>
</dbReference>
<reference evidence="12 13" key="1">
    <citation type="submission" date="2018-03" db="EMBL/GenBank/DDBJ databases">
        <title>Genomic Encyclopedia of Archaeal and Bacterial Type Strains, Phase II (KMG-II): from individual species to whole genera.</title>
        <authorList>
            <person name="Goeker M."/>
        </authorList>
    </citation>
    <scope>NUCLEOTIDE SEQUENCE [LARGE SCALE GENOMIC DNA]</scope>
    <source>
        <strain evidence="12 13">DSM 45211</strain>
    </source>
</reference>
<dbReference type="Proteomes" id="UP000243528">
    <property type="component" value="Unassembled WGS sequence"/>
</dbReference>
<evidence type="ECO:0000256" key="7">
    <source>
        <dbReference type="ARBA" id="ARBA00023080"/>
    </source>
</evidence>
<comment type="caution">
    <text evidence="10">Lacks conserved residue(s) required for the propagation of feature annotation.</text>
</comment>
<evidence type="ECO:0000256" key="10">
    <source>
        <dbReference type="HAMAP-Rule" id="MF_01405"/>
    </source>
</evidence>
<dbReference type="CDD" id="cd00515">
    <property type="entry name" value="HAM1"/>
    <property type="match status" value="1"/>
</dbReference>
<dbReference type="GO" id="GO:0035870">
    <property type="term" value="F:dITP diphosphatase activity"/>
    <property type="evidence" value="ECO:0007669"/>
    <property type="project" value="UniProtKB-UniRule"/>
</dbReference>
<dbReference type="AlphaFoldDB" id="A0A2P8DIZ6"/>
<feature type="binding site" evidence="10">
    <location>
        <position position="75"/>
    </location>
    <ligand>
        <name>Mg(2+)</name>
        <dbReference type="ChEBI" id="CHEBI:18420"/>
    </ligand>
</feature>
<keyword evidence="13" id="KW-1185">Reference proteome</keyword>
<comment type="subunit">
    <text evidence="2 10">Homodimer.</text>
</comment>
<comment type="catalytic activity">
    <reaction evidence="10">
        <text>ITP + H2O = IMP + diphosphate + H(+)</text>
        <dbReference type="Rhea" id="RHEA:29399"/>
        <dbReference type="ChEBI" id="CHEBI:15377"/>
        <dbReference type="ChEBI" id="CHEBI:15378"/>
        <dbReference type="ChEBI" id="CHEBI:33019"/>
        <dbReference type="ChEBI" id="CHEBI:58053"/>
        <dbReference type="ChEBI" id="CHEBI:61402"/>
        <dbReference type="EC" id="3.6.1.66"/>
    </reaction>
</comment>
<feature type="binding site" evidence="10">
    <location>
        <position position="181"/>
    </location>
    <ligand>
        <name>substrate</name>
    </ligand>
</feature>
<evidence type="ECO:0000256" key="5">
    <source>
        <dbReference type="ARBA" id="ARBA00022801"/>
    </source>
</evidence>
<feature type="binding site" evidence="10">
    <location>
        <position position="76"/>
    </location>
    <ligand>
        <name>substrate</name>
    </ligand>
</feature>
<feature type="binding site" evidence="10">
    <location>
        <begin position="158"/>
        <end position="161"/>
    </location>
    <ligand>
        <name>substrate</name>
    </ligand>
</feature>
<accession>A0A2P8DIZ6</accession>
<dbReference type="HAMAP" id="MF_01405">
    <property type="entry name" value="Non_canon_purine_NTPase"/>
    <property type="match status" value="1"/>
</dbReference>
<feature type="binding site" evidence="10">
    <location>
        <begin position="186"/>
        <end position="187"/>
    </location>
    <ligand>
        <name>substrate</name>
    </ligand>
</feature>
<comment type="similarity">
    <text evidence="1 10 11">Belongs to the HAM1 NTPase family.</text>
</comment>
<dbReference type="OrthoDB" id="9807456at2"/>
<dbReference type="PANTHER" id="PTHR11067">
    <property type="entry name" value="INOSINE TRIPHOSPHATE PYROPHOSPHATASE/HAM1 PROTEIN"/>
    <property type="match status" value="1"/>
</dbReference>
<comment type="catalytic activity">
    <reaction evidence="9 10">
        <text>XTP + H2O = XMP + diphosphate + H(+)</text>
        <dbReference type="Rhea" id="RHEA:28610"/>
        <dbReference type="ChEBI" id="CHEBI:15377"/>
        <dbReference type="ChEBI" id="CHEBI:15378"/>
        <dbReference type="ChEBI" id="CHEBI:33019"/>
        <dbReference type="ChEBI" id="CHEBI:57464"/>
        <dbReference type="ChEBI" id="CHEBI:61314"/>
        <dbReference type="EC" id="3.6.1.66"/>
    </reaction>
</comment>
<evidence type="ECO:0000256" key="4">
    <source>
        <dbReference type="ARBA" id="ARBA00022741"/>
    </source>
</evidence>
<dbReference type="FunFam" id="3.90.950.10:FF:000001">
    <property type="entry name" value="dITP/XTP pyrophosphatase"/>
    <property type="match status" value="1"/>
</dbReference>
<comment type="catalytic activity">
    <reaction evidence="8 10">
        <text>dITP + H2O = dIMP + diphosphate + H(+)</text>
        <dbReference type="Rhea" id="RHEA:28342"/>
        <dbReference type="ChEBI" id="CHEBI:15377"/>
        <dbReference type="ChEBI" id="CHEBI:15378"/>
        <dbReference type="ChEBI" id="CHEBI:33019"/>
        <dbReference type="ChEBI" id="CHEBI:61194"/>
        <dbReference type="ChEBI" id="CHEBI:61382"/>
        <dbReference type="EC" id="3.6.1.66"/>
    </reaction>
</comment>
<dbReference type="InterPro" id="IPR029001">
    <property type="entry name" value="ITPase-like_fam"/>
</dbReference>
<evidence type="ECO:0000256" key="11">
    <source>
        <dbReference type="RuleBase" id="RU003781"/>
    </source>
</evidence>
<evidence type="ECO:0000313" key="13">
    <source>
        <dbReference type="Proteomes" id="UP000243528"/>
    </source>
</evidence>
<evidence type="ECO:0000256" key="9">
    <source>
        <dbReference type="ARBA" id="ARBA00052017"/>
    </source>
</evidence>
<dbReference type="GO" id="GO:0017111">
    <property type="term" value="F:ribonucleoside triphosphate phosphatase activity"/>
    <property type="evidence" value="ECO:0007669"/>
    <property type="project" value="InterPro"/>
</dbReference>
<keyword evidence="3 10" id="KW-0479">Metal-binding</keyword>
<dbReference type="EMBL" id="PYGE01000023">
    <property type="protein sequence ID" value="PSK97203.1"/>
    <property type="molecule type" value="Genomic_DNA"/>
</dbReference>
<proteinExistence type="inferred from homology"/>
<dbReference type="EC" id="3.6.1.66" evidence="10"/>
<dbReference type="GO" id="GO:0036222">
    <property type="term" value="F:XTP diphosphatase activity"/>
    <property type="evidence" value="ECO:0007669"/>
    <property type="project" value="UniProtKB-UniRule"/>
</dbReference>
<keyword evidence="7 10" id="KW-0546">Nucleotide metabolism</keyword>
<keyword evidence="5 10" id="KW-0378">Hydrolase</keyword>
<comment type="cofactor">
    <cofactor evidence="10">
        <name>Mg(2+)</name>
        <dbReference type="ChEBI" id="CHEBI:18420"/>
    </cofactor>
    <text evidence="10">Binds 1 Mg(2+) ion per subunit.</text>
</comment>
<dbReference type="InterPro" id="IPR020922">
    <property type="entry name" value="dITP/XTP_pyrophosphatase"/>
</dbReference>
<evidence type="ECO:0000256" key="3">
    <source>
        <dbReference type="ARBA" id="ARBA00022723"/>
    </source>
</evidence>
<sequence length="202" mass="21129">MTSLPRVVLATRNEHKVVEIRRILADAGAPVDLVAVSDIPGVGDVVETGVTFHENALLKARTVAAAAELPALAEDSGIAVAVLNGMPGVFSARWSGRHGDDVANLQLLLDQLGDVPDEHRGAAFVSVAALVAPDGHEVVEEGAVHGRLTREPRGGNGFGYDPIFVPDGASRTTGEMSDAEKDAVSHRGRAFRAIAPHVTALR</sequence>
<protein>
    <recommendedName>
        <fullName evidence="10">dITP/XTP pyrophosphatase</fullName>
        <ecNumber evidence="10">3.6.1.66</ecNumber>
    </recommendedName>
    <alternativeName>
        <fullName evidence="10">Non-canonical purine NTP pyrophosphatase</fullName>
    </alternativeName>
    <alternativeName>
        <fullName evidence="10">Non-standard purine NTP pyrophosphatase</fullName>
    </alternativeName>
    <alternativeName>
        <fullName evidence="10">Nucleoside-triphosphate diphosphatase</fullName>
    </alternativeName>
    <alternativeName>
        <fullName evidence="10">Nucleoside-triphosphate pyrophosphatase</fullName>
        <shortName evidence="10">NTPase</shortName>
    </alternativeName>
</protein>
<dbReference type="GO" id="GO:0036220">
    <property type="term" value="F:ITP diphosphatase activity"/>
    <property type="evidence" value="ECO:0007669"/>
    <property type="project" value="UniProtKB-UniRule"/>
</dbReference>
<gene>
    <name evidence="12" type="ORF">CLV30_1232</name>
</gene>
<dbReference type="SUPFAM" id="SSF52972">
    <property type="entry name" value="ITPase-like"/>
    <property type="match status" value="1"/>
</dbReference>
<dbReference type="InterPro" id="IPR002637">
    <property type="entry name" value="RdgB/HAM1"/>
</dbReference>
<dbReference type="RefSeq" id="WP_106539416.1">
    <property type="nucleotide sequence ID" value="NZ_PYGE01000023.1"/>
</dbReference>
<comment type="function">
    <text evidence="10">Pyrophosphatase that catalyzes the hydrolysis of nucleoside triphosphates to their monophosphate derivatives, with a high preference for the non-canonical purine nucleotides XTP (xanthosine triphosphate), dITP (deoxyinosine triphosphate) and ITP. Seems to function as a house-cleaning enzyme that removes non-canonical purine nucleotides from the nucleotide pool, thus preventing their incorporation into DNA/RNA and avoiding chromosomal lesions.</text>
</comment>
<dbReference type="GO" id="GO:0000166">
    <property type="term" value="F:nucleotide binding"/>
    <property type="evidence" value="ECO:0007669"/>
    <property type="project" value="UniProtKB-KW"/>
</dbReference>
<dbReference type="GO" id="GO:0009117">
    <property type="term" value="P:nucleotide metabolic process"/>
    <property type="evidence" value="ECO:0007669"/>
    <property type="project" value="UniProtKB-KW"/>
</dbReference>
<organism evidence="12 13">
    <name type="scientific">Haloactinopolyspora alba</name>
    <dbReference type="NCBI Taxonomy" id="648780"/>
    <lineage>
        <taxon>Bacteria</taxon>
        <taxon>Bacillati</taxon>
        <taxon>Actinomycetota</taxon>
        <taxon>Actinomycetes</taxon>
        <taxon>Jiangellales</taxon>
        <taxon>Jiangellaceae</taxon>
        <taxon>Haloactinopolyspora</taxon>
    </lineage>
</organism>
<comment type="caution">
    <text evidence="12">The sequence shown here is derived from an EMBL/GenBank/DDBJ whole genome shotgun (WGS) entry which is preliminary data.</text>
</comment>
<dbReference type="GO" id="GO:0005829">
    <property type="term" value="C:cytosol"/>
    <property type="evidence" value="ECO:0007669"/>
    <property type="project" value="TreeGrafter"/>
</dbReference>
<feature type="binding site" evidence="10">
    <location>
        <begin position="11"/>
        <end position="16"/>
    </location>
    <ligand>
        <name>substrate</name>
    </ligand>
</feature>
<dbReference type="Pfam" id="PF01725">
    <property type="entry name" value="Ham1p_like"/>
    <property type="match status" value="1"/>
</dbReference>
<keyword evidence="4 10" id="KW-0547">Nucleotide-binding</keyword>